<reference evidence="2" key="1">
    <citation type="submission" date="2023-06" db="EMBL/GenBank/DDBJ databases">
        <authorList>
            <consortium name="Lawrence Berkeley National Laboratory"/>
            <person name="Ahrendt S."/>
            <person name="Sahu N."/>
            <person name="Indic B."/>
            <person name="Wong-Bajracharya J."/>
            <person name="Merenyi Z."/>
            <person name="Ke H.-M."/>
            <person name="Monk M."/>
            <person name="Kocsube S."/>
            <person name="Drula E."/>
            <person name="Lipzen A."/>
            <person name="Balint B."/>
            <person name="Henrissat B."/>
            <person name="Andreopoulos B."/>
            <person name="Martin F.M."/>
            <person name="Harder C.B."/>
            <person name="Rigling D."/>
            <person name="Ford K.L."/>
            <person name="Foster G.D."/>
            <person name="Pangilinan J."/>
            <person name="Papanicolaou A."/>
            <person name="Barry K."/>
            <person name="LaButti K."/>
            <person name="Viragh M."/>
            <person name="Koriabine M."/>
            <person name="Yan M."/>
            <person name="Riley R."/>
            <person name="Champramary S."/>
            <person name="Plett K.L."/>
            <person name="Tsai I.J."/>
            <person name="Slot J."/>
            <person name="Sipos G."/>
            <person name="Plett J."/>
            <person name="Nagy L.G."/>
            <person name="Grigoriev I.V."/>
        </authorList>
    </citation>
    <scope>NUCLEOTIDE SEQUENCE</scope>
    <source>
        <strain evidence="2">CCBAS 213</strain>
    </source>
</reference>
<feature type="compositionally biased region" description="Basic and acidic residues" evidence="1">
    <location>
        <begin position="127"/>
        <end position="147"/>
    </location>
</feature>
<dbReference type="PANTHER" id="PTHR34693">
    <property type="entry name" value="PROTEIN PAR32"/>
    <property type="match status" value="1"/>
</dbReference>
<organism evidence="2 3">
    <name type="scientific">Armillaria tabescens</name>
    <name type="common">Ringless honey mushroom</name>
    <name type="synonym">Agaricus tabescens</name>
    <dbReference type="NCBI Taxonomy" id="1929756"/>
    <lineage>
        <taxon>Eukaryota</taxon>
        <taxon>Fungi</taxon>
        <taxon>Dikarya</taxon>
        <taxon>Basidiomycota</taxon>
        <taxon>Agaricomycotina</taxon>
        <taxon>Agaricomycetes</taxon>
        <taxon>Agaricomycetidae</taxon>
        <taxon>Agaricales</taxon>
        <taxon>Marasmiineae</taxon>
        <taxon>Physalacriaceae</taxon>
        <taxon>Desarmillaria</taxon>
    </lineage>
</organism>
<dbReference type="InterPro" id="IPR053203">
    <property type="entry name" value="Cisplatin_resist-associated"/>
</dbReference>
<dbReference type="Proteomes" id="UP001175211">
    <property type="component" value="Unassembled WGS sequence"/>
</dbReference>
<feature type="compositionally biased region" description="Basic and acidic residues" evidence="1">
    <location>
        <begin position="91"/>
        <end position="100"/>
    </location>
</feature>
<accession>A0AA39MSP8</accession>
<keyword evidence="3" id="KW-1185">Reference proteome</keyword>
<name>A0AA39MSP8_ARMTA</name>
<dbReference type="PANTHER" id="PTHR34693:SF1">
    <property type="entry name" value="PROTEIN PAR32"/>
    <property type="match status" value="1"/>
</dbReference>
<dbReference type="AlphaFoldDB" id="A0AA39MSP8"/>
<feature type="compositionally biased region" description="Basic and acidic residues" evidence="1">
    <location>
        <begin position="8"/>
        <end position="19"/>
    </location>
</feature>
<dbReference type="RefSeq" id="XP_060325189.1">
    <property type="nucleotide sequence ID" value="XM_060484279.1"/>
</dbReference>
<feature type="compositionally biased region" description="Polar residues" evidence="1">
    <location>
        <begin position="165"/>
        <end position="177"/>
    </location>
</feature>
<feature type="region of interest" description="Disordered" evidence="1">
    <location>
        <begin position="1"/>
        <end position="177"/>
    </location>
</feature>
<dbReference type="EMBL" id="JAUEPS010000053">
    <property type="protein sequence ID" value="KAK0444619.1"/>
    <property type="molecule type" value="Genomic_DNA"/>
</dbReference>
<sequence length="177" mass="19002">MDNLMNRRRSEASRDRERGMSALGAKINRALSGESNKNRPSDRESFASTLVDQPGVPSNGRKPLASFGRGGLGNIRPQPSPPTPQSPPDESELRGRDRTINPHIQHQKLISTGRGGAGNFRTASNSPHEDINIIRKQSKSNDGESRSSGRGGLGNITRIGGAHEPSTTSKNSSTANR</sequence>
<evidence type="ECO:0000313" key="3">
    <source>
        <dbReference type="Proteomes" id="UP001175211"/>
    </source>
</evidence>
<comment type="caution">
    <text evidence="2">The sequence shown here is derived from an EMBL/GenBank/DDBJ whole genome shotgun (WGS) entry which is preliminary data.</text>
</comment>
<dbReference type="InterPro" id="IPR022024">
    <property type="entry name" value="DUF3602"/>
</dbReference>
<evidence type="ECO:0000313" key="2">
    <source>
        <dbReference type="EMBL" id="KAK0444619.1"/>
    </source>
</evidence>
<proteinExistence type="predicted"/>
<protein>
    <submittedName>
        <fullName evidence="2">Uncharacterized protein</fullName>
    </submittedName>
</protein>
<dbReference type="Pfam" id="PF12223">
    <property type="entry name" value="DUF3602"/>
    <property type="match status" value="1"/>
</dbReference>
<dbReference type="GeneID" id="85367827"/>
<feature type="compositionally biased region" description="Basic and acidic residues" evidence="1">
    <location>
        <begin position="36"/>
        <end position="45"/>
    </location>
</feature>
<feature type="compositionally biased region" description="Pro residues" evidence="1">
    <location>
        <begin position="78"/>
        <end position="87"/>
    </location>
</feature>
<evidence type="ECO:0000256" key="1">
    <source>
        <dbReference type="SAM" id="MobiDB-lite"/>
    </source>
</evidence>
<gene>
    <name evidence="2" type="ORF">EV420DRAFT_994459</name>
</gene>